<comment type="caution">
    <text evidence="1">The sequence shown here is derived from an EMBL/GenBank/DDBJ whole genome shotgun (WGS) entry which is preliminary data.</text>
</comment>
<accession>A0ACC5ZYI1</accession>
<keyword evidence="2" id="KW-1185">Reference proteome</keyword>
<dbReference type="Proteomes" id="UP001203036">
    <property type="component" value="Unassembled WGS sequence"/>
</dbReference>
<evidence type="ECO:0000313" key="2">
    <source>
        <dbReference type="Proteomes" id="UP001203036"/>
    </source>
</evidence>
<proteinExistence type="predicted"/>
<gene>
    <name evidence="1" type="ORF">M8744_13230</name>
</gene>
<evidence type="ECO:0000313" key="1">
    <source>
        <dbReference type="EMBL" id="MCM2563112.1"/>
    </source>
</evidence>
<protein>
    <submittedName>
        <fullName evidence="1">Uncharacterized protein</fullName>
    </submittedName>
</protein>
<dbReference type="EMBL" id="JAMQGO010000009">
    <property type="protein sequence ID" value="MCM2563112.1"/>
    <property type="molecule type" value="Genomic_DNA"/>
</dbReference>
<reference evidence="1" key="1">
    <citation type="submission" date="2022-06" db="EMBL/GenBank/DDBJ databases">
        <title>Lutimaribacter sp. EGI FJ00013, a novel bacterium isolated from a salt lake sediment enrichment.</title>
        <authorList>
            <person name="Gao L."/>
            <person name="Fang B.-Z."/>
            <person name="Li W.-J."/>
        </authorList>
    </citation>
    <scope>NUCLEOTIDE SEQUENCE</scope>
    <source>
        <strain evidence="1">EGI FJ00013</strain>
    </source>
</reference>
<name>A0ACC5ZYI1_9RHOB</name>
<sequence>MNESAIVIVALAVVVVAIAAKNRKGRMHRGDGRTIGHHRHGDGPAGPDAGDD</sequence>
<organism evidence="1 2">
    <name type="scientific">Lutimaribacter degradans</name>
    <dbReference type="NCBI Taxonomy" id="2945989"/>
    <lineage>
        <taxon>Bacteria</taxon>
        <taxon>Pseudomonadati</taxon>
        <taxon>Pseudomonadota</taxon>
        <taxon>Alphaproteobacteria</taxon>
        <taxon>Rhodobacterales</taxon>
        <taxon>Roseobacteraceae</taxon>
        <taxon>Lutimaribacter</taxon>
    </lineage>
</organism>